<dbReference type="GO" id="GO:0006107">
    <property type="term" value="P:oxaloacetate metabolic process"/>
    <property type="evidence" value="ECO:0007669"/>
    <property type="project" value="TreeGrafter"/>
</dbReference>
<feature type="region of interest" description="Disordered" evidence="6">
    <location>
        <begin position="293"/>
        <end position="312"/>
    </location>
</feature>
<keyword evidence="2 5" id="KW-0479">Metal-binding</keyword>
<evidence type="ECO:0000256" key="6">
    <source>
        <dbReference type="SAM" id="MobiDB-lite"/>
    </source>
</evidence>
<dbReference type="InterPro" id="IPR015813">
    <property type="entry name" value="Pyrv/PenolPyrv_kinase-like_dom"/>
</dbReference>
<evidence type="ECO:0000313" key="8">
    <source>
        <dbReference type="EMBL" id="PYE12464.1"/>
    </source>
</evidence>
<dbReference type="PIRSF" id="PIRSF015582">
    <property type="entry name" value="Cit_lyase_B"/>
    <property type="match status" value="1"/>
</dbReference>
<keyword evidence="9" id="KW-1185">Reference proteome</keyword>
<dbReference type="PANTHER" id="PTHR32308:SF0">
    <property type="entry name" value="HPCH_HPAI ALDOLASE_CITRATE LYASE DOMAIN-CONTAINING PROTEIN"/>
    <property type="match status" value="1"/>
</dbReference>
<comment type="cofactor">
    <cofactor evidence="1">
        <name>Mg(2+)</name>
        <dbReference type="ChEBI" id="CHEBI:18420"/>
    </cofactor>
</comment>
<dbReference type="GO" id="GO:0016829">
    <property type="term" value="F:lyase activity"/>
    <property type="evidence" value="ECO:0007669"/>
    <property type="project" value="UniProtKB-KW"/>
</dbReference>
<evidence type="ECO:0000259" key="7">
    <source>
        <dbReference type="Pfam" id="PF03328"/>
    </source>
</evidence>
<feature type="binding site" evidence="5">
    <location>
        <position position="163"/>
    </location>
    <ligand>
        <name>Mg(2+)</name>
        <dbReference type="ChEBI" id="CHEBI:18420"/>
    </ligand>
</feature>
<protein>
    <submittedName>
        <fullName evidence="8">Citrate lyase subunit beta/citryl-CoA lyase</fullName>
    </submittedName>
</protein>
<gene>
    <name evidence="8" type="ORF">DFR67_12248</name>
</gene>
<dbReference type="InterPro" id="IPR011206">
    <property type="entry name" value="Citrate_lyase_beta/mcl1/mcl2"/>
</dbReference>
<feature type="binding site" evidence="5">
    <location>
        <position position="133"/>
    </location>
    <ligand>
        <name>Mg(2+)</name>
        <dbReference type="ChEBI" id="CHEBI:18420"/>
    </ligand>
</feature>
<evidence type="ECO:0000256" key="3">
    <source>
        <dbReference type="ARBA" id="ARBA00022842"/>
    </source>
</evidence>
<dbReference type="InterPro" id="IPR005000">
    <property type="entry name" value="Aldolase/citrate-lyase_domain"/>
</dbReference>
<organism evidence="8 9">
    <name type="scientific">Williamsia limnetica</name>
    <dbReference type="NCBI Taxonomy" id="882452"/>
    <lineage>
        <taxon>Bacteria</taxon>
        <taxon>Bacillati</taxon>
        <taxon>Actinomycetota</taxon>
        <taxon>Actinomycetes</taxon>
        <taxon>Mycobacteriales</taxon>
        <taxon>Nocardiaceae</taxon>
        <taxon>Williamsia</taxon>
    </lineage>
</organism>
<feature type="domain" description="HpcH/HpaI aldolase/citrate lyase" evidence="7">
    <location>
        <begin position="9"/>
        <end position="232"/>
    </location>
</feature>
<feature type="binding site" evidence="4">
    <location>
        <position position="133"/>
    </location>
    <ligand>
        <name>substrate</name>
    </ligand>
</feature>
<dbReference type="Proteomes" id="UP000247591">
    <property type="component" value="Unassembled WGS sequence"/>
</dbReference>
<dbReference type="InterPro" id="IPR040442">
    <property type="entry name" value="Pyrv_kinase-like_dom_sf"/>
</dbReference>
<dbReference type="OrthoDB" id="4322898at2"/>
<feature type="binding site" evidence="4">
    <location>
        <position position="70"/>
    </location>
    <ligand>
        <name>substrate</name>
    </ligand>
</feature>
<comment type="caution">
    <text evidence="8">The sequence shown here is derived from an EMBL/GenBank/DDBJ whole genome shotgun (WGS) entry which is preliminary data.</text>
</comment>
<dbReference type="EMBL" id="QJSP01000022">
    <property type="protein sequence ID" value="PYE12464.1"/>
    <property type="molecule type" value="Genomic_DNA"/>
</dbReference>
<evidence type="ECO:0000313" key="9">
    <source>
        <dbReference type="Proteomes" id="UP000247591"/>
    </source>
</evidence>
<name>A0A318RTI1_WILLI</name>
<sequence>MAMSAAPLRSMLFIPANRTKLFGKAVKCGADGVVFDLEDAVPAAERASARAEVRELIGSVSASDPLIFVRINEVHTLAAMQDLAAVAIPGLAGVLIPKVESSKDVVIVDQMLTWLEESEGVRQGTVKIVPILETAAGMRSAFEIAIASDRTAYMGGLGVKGGDVERSIGYRWSATGEETLHIRSRILVDLRAAKVPNPMSGLWSDTTDLDGLEAFAQQNRSLGYEAMQAIHPTHVPIINRVFSTTPEEYENDLRLIETVRSAAAAGSGAIVFDGHMVDEAMAARAKFRVEQYRRQSGSESTPQLGDGNELNT</sequence>
<evidence type="ECO:0000256" key="4">
    <source>
        <dbReference type="PIRSR" id="PIRSR015582-1"/>
    </source>
</evidence>
<accession>A0A318RTI1</accession>
<keyword evidence="8" id="KW-0456">Lyase</keyword>
<keyword evidence="3 5" id="KW-0460">Magnesium</keyword>
<dbReference type="AlphaFoldDB" id="A0A318RTI1"/>
<dbReference type="SUPFAM" id="SSF51621">
    <property type="entry name" value="Phosphoenolpyruvate/pyruvate domain"/>
    <property type="match status" value="1"/>
</dbReference>
<dbReference type="PANTHER" id="PTHR32308">
    <property type="entry name" value="LYASE BETA SUBUNIT, PUTATIVE (AFU_ORTHOLOGUE AFUA_4G13030)-RELATED"/>
    <property type="match status" value="1"/>
</dbReference>
<feature type="compositionally biased region" description="Polar residues" evidence="6">
    <location>
        <begin position="294"/>
        <end position="312"/>
    </location>
</feature>
<proteinExistence type="predicted"/>
<dbReference type="Gene3D" id="3.20.20.60">
    <property type="entry name" value="Phosphoenolpyruvate-binding domains"/>
    <property type="match status" value="1"/>
</dbReference>
<reference evidence="8 9" key="1">
    <citation type="submission" date="2018-06" db="EMBL/GenBank/DDBJ databases">
        <title>Genomic Encyclopedia of Type Strains, Phase IV (KMG-IV): sequencing the most valuable type-strain genomes for metagenomic binning, comparative biology and taxonomic classification.</title>
        <authorList>
            <person name="Goeker M."/>
        </authorList>
    </citation>
    <scope>NUCLEOTIDE SEQUENCE [LARGE SCALE GENOMIC DNA]</scope>
    <source>
        <strain evidence="8 9">DSM 45521</strain>
    </source>
</reference>
<evidence type="ECO:0000256" key="1">
    <source>
        <dbReference type="ARBA" id="ARBA00001946"/>
    </source>
</evidence>
<dbReference type="GO" id="GO:0000287">
    <property type="term" value="F:magnesium ion binding"/>
    <property type="evidence" value="ECO:0007669"/>
    <property type="project" value="TreeGrafter"/>
</dbReference>
<dbReference type="Pfam" id="PF03328">
    <property type="entry name" value="HpcH_HpaI"/>
    <property type="match status" value="1"/>
</dbReference>
<evidence type="ECO:0000256" key="5">
    <source>
        <dbReference type="PIRSR" id="PIRSR015582-2"/>
    </source>
</evidence>
<evidence type="ECO:0000256" key="2">
    <source>
        <dbReference type="ARBA" id="ARBA00022723"/>
    </source>
</evidence>